<gene>
    <name evidence="13" type="ORF">AAFF_G00080110</name>
</gene>
<evidence type="ECO:0000256" key="6">
    <source>
        <dbReference type="ARBA" id="ARBA00022989"/>
    </source>
</evidence>
<dbReference type="PANTHER" id="PTHR16451:SF13">
    <property type="entry name" value="MITOCHONDRIAL DYNAMICS PROTEIN MID49"/>
    <property type="match status" value="1"/>
</dbReference>
<evidence type="ECO:0000256" key="10">
    <source>
        <dbReference type="ARBA" id="ARBA00043160"/>
    </source>
</evidence>
<evidence type="ECO:0000313" key="13">
    <source>
        <dbReference type="EMBL" id="KAJ8413504.1"/>
    </source>
</evidence>
<evidence type="ECO:0000313" key="14">
    <source>
        <dbReference type="Proteomes" id="UP001221898"/>
    </source>
</evidence>
<dbReference type="InterPro" id="IPR024810">
    <property type="entry name" value="MAB21L/cGLR"/>
</dbReference>
<evidence type="ECO:0000256" key="8">
    <source>
        <dbReference type="ARBA" id="ARBA00023136"/>
    </source>
</evidence>
<comment type="caution">
    <text evidence="13">The sequence shown here is derived from an EMBL/GenBank/DDBJ whole genome shotgun (WGS) entry which is preliminary data.</text>
</comment>
<dbReference type="AlphaFoldDB" id="A0AAD7WZ43"/>
<dbReference type="GO" id="GO:0000166">
    <property type="term" value="F:nucleotide binding"/>
    <property type="evidence" value="ECO:0007669"/>
    <property type="project" value="UniProtKB-KW"/>
</dbReference>
<keyword evidence="7" id="KW-0496">Mitochondrion</keyword>
<evidence type="ECO:0000256" key="4">
    <source>
        <dbReference type="ARBA" id="ARBA00022741"/>
    </source>
</evidence>
<keyword evidence="2" id="KW-0597">Phosphoprotein</keyword>
<keyword evidence="14" id="KW-1185">Reference proteome</keyword>
<evidence type="ECO:0000259" key="12">
    <source>
        <dbReference type="Pfam" id="PF21297"/>
    </source>
</evidence>
<dbReference type="SMART" id="SM01265">
    <property type="entry name" value="Mab-21"/>
    <property type="match status" value="1"/>
</dbReference>
<evidence type="ECO:0000259" key="11">
    <source>
        <dbReference type="Pfam" id="PF20266"/>
    </source>
</evidence>
<evidence type="ECO:0000256" key="3">
    <source>
        <dbReference type="ARBA" id="ARBA00022692"/>
    </source>
</evidence>
<keyword evidence="4" id="KW-0547">Nucleotide-binding</keyword>
<dbReference type="FunFam" id="3.30.460.90:FF:000002">
    <property type="entry name" value="Mitochondrial dynamics protein MID51"/>
    <property type="match status" value="1"/>
</dbReference>
<accession>A0AAD7WZ43</accession>
<dbReference type="FunFam" id="1.10.1410.40:FF:000003">
    <property type="entry name" value="Mitochondrial dynamics protein MID51"/>
    <property type="match status" value="1"/>
</dbReference>
<name>A0AAD7WZ43_9TELE</name>
<comment type="subcellular location">
    <subcellularLocation>
        <location evidence="1">Mitochondrion outer membrane</location>
        <topology evidence="1">Single-pass membrane protein</topology>
    </subcellularLocation>
</comment>
<dbReference type="Pfam" id="PF21297">
    <property type="entry name" value="MID51-like_C"/>
    <property type="match status" value="1"/>
</dbReference>
<dbReference type="Proteomes" id="UP001221898">
    <property type="component" value="Unassembled WGS sequence"/>
</dbReference>
<dbReference type="InterPro" id="IPR049097">
    <property type="entry name" value="MID51-like_C"/>
</dbReference>
<keyword evidence="8" id="KW-0472">Membrane</keyword>
<sequence>MFKSKQGNETLINEGLSQRQKEKWTIEGRGGGRMALLPLSTSFLQMPAWCSGWGAAVLGIATLAVKRLIERAGRVPDDEKPDQKPIDAWEELSLVSASPKLLRKSIEGVVMTQIAAATKARKAELSKPSSAIEEKPKVEVKRLQLCVSLQERLQQYYHSHVALSAEEVSQAQQQALDICTEIQGFLHTKHPDMPLGEMHLGGSLLDDLQVVTADHACLLVPLQIEDVLWKLIPGEETILSKPQFWMVRRVNLEYFPRGRSFWDKFMVGCYLSSNTIVEVLNKSVMETMNWPSISNTLECVVRPVMGSQELKLEIKNGQRQLFLSILPVIRLNDTVLTAQLEFTGNFDNTWYHSLYTSETTKLAELDEEDRGLRKQCLKILKAVCKTSPPLRKLSGGHLTNVILHLSEKEYDWTEAALADRFQQAITEIISYLEIGCLPSYFKQTVNLLSDFTEEEIDEIGFMLYCAISEPEILLQM</sequence>
<keyword evidence="5" id="KW-1000">Mitochondrion outer membrane</keyword>
<dbReference type="GO" id="GO:0007005">
    <property type="term" value="P:mitochondrion organization"/>
    <property type="evidence" value="ECO:0007669"/>
    <property type="project" value="InterPro"/>
</dbReference>
<evidence type="ECO:0000256" key="5">
    <source>
        <dbReference type="ARBA" id="ARBA00022787"/>
    </source>
</evidence>
<evidence type="ECO:0000256" key="9">
    <source>
        <dbReference type="ARBA" id="ARBA00041786"/>
    </source>
</evidence>
<reference evidence="13" key="1">
    <citation type="journal article" date="2023" name="Science">
        <title>Genome structures resolve the early diversification of teleost fishes.</title>
        <authorList>
            <person name="Parey E."/>
            <person name="Louis A."/>
            <person name="Montfort J."/>
            <person name="Bouchez O."/>
            <person name="Roques C."/>
            <person name="Iampietro C."/>
            <person name="Lluch J."/>
            <person name="Castinel A."/>
            <person name="Donnadieu C."/>
            <person name="Desvignes T."/>
            <person name="Floi Bucao C."/>
            <person name="Jouanno E."/>
            <person name="Wen M."/>
            <person name="Mejri S."/>
            <person name="Dirks R."/>
            <person name="Jansen H."/>
            <person name="Henkel C."/>
            <person name="Chen W.J."/>
            <person name="Zahm M."/>
            <person name="Cabau C."/>
            <person name="Klopp C."/>
            <person name="Thompson A.W."/>
            <person name="Robinson-Rechavi M."/>
            <person name="Braasch I."/>
            <person name="Lecointre G."/>
            <person name="Bobe J."/>
            <person name="Postlethwait J.H."/>
            <person name="Berthelot C."/>
            <person name="Roest Crollius H."/>
            <person name="Guiguen Y."/>
        </authorList>
    </citation>
    <scope>NUCLEOTIDE SEQUENCE</scope>
    <source>
        <strain evidence="13">NC1722</strain>
    </source>
</reference>
<dbReference type="GO" id="GO:0005741">
    <property type="term" value="C:mitochondrial outer membrane"/>
    <property type="evidence" value="ECO:0007669"/>
    <property type="project" value="UniProtKB-SubCell"/>
</dbReference>
<proteinExistence type="predicted"/>
<dbReference type="GO" id="GO:0090141">
    <property type="term" value="P:positive regulation of mitochondrial fission"/>
    <property type="evidence" value="ECO:0007669"/>
    <property type="project" value="TreeGrafter"/>
</dbReference>
<dbReference type="Gene3D" id="1.10.1410.40">
    <property type="match status" value="1"/>
</dbReference>
<keyword evidence="6" id="KW-1133">Transmembrane helix</keyword>
<evidence type="ECO:0000256" key="1">
    <source>
        <dbReference type="ARBA" id="ARBA00004572"/>
    </source>
</evidence>
<evidence type="ECO:0000256" key="2">
    <source>
        <dbReference type="ARBA" id="ARBA00022553"/>
    </source>
</evidence>
<protein>
    <recommendedName>
        <fullName evidence="9">Mitochondrial elongation factor 1</fullName>
    </recommendedName>
    <alternativeName>
        <fullName evidence="10">Smith-Magenis syndrome chromosomal region candidate gene 7 protein-like</fullName>
    </alternativeName>
</protein>
<dbReference type="Gene3D" id="3.30.460.90">
    <property type="match status" value="1"/>
</dbReference>
<dbReference type="EMBL" id="JAINUG010000015">
    <property type="protein sequence ID" value="KAJ8413504.1"/>
    <property type="molecule type" value="Genomic_DNA"/>
</dbReference>
<dbReference type="InterPro" id="IPR045909">
    <property type="entry name" value="MID49/MID51"/>
</dbReference>
<dbReference type="InterPro" id="IPR046906">
    <property type="entry name" value="Mab-21_HhH/H2TH-like"/>
</dbReference>
<dbReference type="PANTHER" id="PTHR16451">
    <property type="entry name" value="MITOCHONDRIAL DYNAMICS PROTEINS 49/51 FAMILY MEMBER"/>
    <property type="match status" value="1"/>
</dbReference>
<dbReference type="Pfam" id="PF20266">
    <property type="entry name" value="Mab-21_C"/>
    <property type="match status" value="1"/>
</dbReference>
<feature type="domain" description="Mab-21-like HhH/H2TH-like" evidence="11">
    <location>
        <begin position="373"/>
        <end position="459"/>
    </location>
</feature>
<evidence type="ECO:0000256" key="7">
    <source>
        <dbReference type="ARBA" id="ARBA00023128"/>
    </source>
</evidence>
<keyword evidence="3" id="KW-0812">Transmembrane</keyword>
<organism evidence="13 14">
    <name type="scientific">Aldrovandia affinis</name>
    <dbReference type="NCBI Taxonomy" id="143900"/>
    <lineage>
        <taxon>Eukaryota</taxon>
        <taxon>Metazoa</taxon>
        <taxon>Chordata</taxon>
        <taxon>Craniata</taxon>
        <taxon>Vertebrata</taxon>
        <taxon>Euteleostomi</taxon>
        <taxon>Actinopterygii</taxon>
        <taxon>Neopterygii</taxon>
        <taxon>Teleostei</taxon>
        <taxon>Notacanthiformes</taxon>
        <taxon>Halosauridae</taxon>
        <taxon>Aldrovandia</taxon>
    </lineage>
</organism>
<feature type="domain" description="Mitochondrial dynamics protein MID51-like C-terminal" evidence="12">
    <location>
        <begin position="167"/>
        <end position="358"/>
    </location>
</feature>